<evidence type="ECO:0000313" key="2">
    <source>
        <dbReference type="Proteomes" id="UP000190896"/>
    </source>
</evidence>
<comment type="caution">
    <text evidence="1">The sequence shown here is derived from an EMBL/GenBank/DDBJ whole genome shotgun (WGS) entry which is preliminary data.</text>
</comment>
<gene>
    <name evidence="1" type="ORF">BOW51_09170</name>
</gene>
<accession>A0A1T2KT66</accession>
<proteinExistence type="predicted"/>
<dbReference type="AlphaFoldDB" id="A0A1T2KT66"/>
<dbReference type="EMBL" id="MPRJ01000058">
    <property type="protein sequence ID" value="OOZ36047.1"/>
    <property type="molecule type" value="Genomic_DNA"/>
</dbReference>
<reference evidence="1 2" key="1">
    <citation type="submission" date="2016-11" db="EMBL/GenBank/DDBJ databases">
        <title>Mixed transmission modes and dynamic genome evolution in an obligate animal-bacterial symbiosis.</title>
        <authorList>
            <person name="Russell S.L."/>
            <person name="Corbett-Detig R.B."/>
            <person name="Cavanaugh C.M."/>
        </authorList>
    </citation>
    <scope>NUCLEOTIDE SEQUENCE [LARGE SCALE GENOMIC DNA]</scope>
    <source>
        <strain evidence="1">Se-Cadez</strain>
    </source>
</reference>
<organism evidence="1 2">
    <name type="scientific">Solemya velesiana gill symbiont</name>
    <dbReference type="NCBI Taxonomy" id="1918948"/>
    <lineage>
        <taxon>Bacteria</taxon>
        <taxon>Pseudomonadati</taxon>
        <taxon>Pseudomonadota</taxon>
        <taxon>Gammaproteobacteria</taxon>
        <taxon>sulfur-oxidizing symbionts</taxon>
    </lineage>
</organism>
<protein>
    <submittedName>
        <fullName evidence="1">Uncharacterized protein</fullName>
    </submittedName>
</protein>
<sequence length="78" mass="9130">MDDRHGMVMIVEENELVCVNELQNDLPYLAWVEFEDKGRDALHTPVKCKLNYYHYAASKFRAKALEQMQRGLDQLLST</sequence>
<evidence type="ECO:0000313" key="1">
    <source>
        <dbReference type="EMBL" id="OOZ36047.1"/>
    </source>
</evidence>
<keyword evidence="2" id="KW-1185">Reference proteome</keyword>
<dbReference type="Proteomes" id="UP000190896">
    <property type="component" value="Unassembled WGS sequence"/>
</dbReference>
<name>A0A1T2KT66_9GAMM</name>